<keyword evidence="8" id="KW-1185">Reference proteome</keyword>
<evidence type="ECO:0000256" key="4">
    <source>
        <dbReference type="ARBA" id="ARBA00022806"/>
    </source>
</evidence>
<dbReference type="PANTHER" id="PTHR43788:SF16">
    <property type="entry name" value="HELICASE WITH ZINC FINGER 2"/>
    <property type="match status" value="1"/>
</dbReference>
<evidence type="ECO:0000313" key="7">
    <source>
        <dbReference type="EMBL" id="CAK8694339.1"/>
    </source>
</evidence>
<evidence type="ECO:0000256" key="2">
    <source>
        <dbReference type="ARBA" id="ARBA00022741"/>
    </source>
</evidence>
<keyword evidence="3" id="KW-0378">Hydrolase</keyword>
<dbReference type="PANTHER" id="PTHR43788">
    <property type="entry name" value="DNA2/NAM7 HELICASE FAMILY MEMBER"/>
    <property type="match status" value="1"/>
</dbReference>
<feature type="domain" description="RNB" evidence="6">
    <location>
        <begin position="253"/>
        <end position="634"/>
    </location>
</feature>
<dbReference type="InterPro" id="IPR056787">
    <property type="entry name" value="OB_HELZ2"/>
</dbReference>
<gene>
    <name evidence="7" type="ORF">CVLEPA_LOCUS27716</name>
</gene>
<evidence type="ECO:0000259" key="6">
    <source>
        <dbReference type="SMART" id="SM00955"/>
    </source>
</evidence>
<dbReference type="Proteomes" id="UP001642483">
    <property type="component" value="Unassembled WGS sequence"/>
</dbReference>
<proteinExistence type="inferred from homology"/>
<dbReference type="Pfam" id="PF25049">
    <property type="entry name" value="OB_HELZ2"/>
    <property type="match status" value="1"/>
</dbReference>
<dbReference type="SUPFAM" id="SSF50249">
    <property type="entry name" value="Nucleic acid-binding proteins"/>
    <property type="match status" value="2"/>
</dbReference>
<dbReference type="Pfam" id="PF13087">
    <property type="entry name" value="AAA_12"/>
    <property type="match status" value="1"/>
</dbReference>
<dbReference type="SUPFAM" id="SSF52540">
    <property type="entry name" value="P-loop containing nucleoside triphosphate hydrolases"/>
    <property type="match status" value="1"/>
</dbReference>
<keyword evidence="5" id="KW-0067">ATP-binding</keyword>
<dbReference type="Gene3D" id="3.40.50.300">
    <property type="entry name" value="P-loop containing nucleotide triphosphate hydrolases"/>
    <property type="match status" value="2"/>
</dbReference>
<dbReference type="InterPro" id="IPR047187">
    <property type="entry name" value="SF1_C_Upf1"/>
</dbReference>
<protein>
    <recommendedName>
        <fullName evidence="6">RNB domain-containing protein</fullName>
    </recommendedName>
</protein>
<evidence type="ECO:0000256" key="3">
    <source>
        <dbReference type="ARBA" id="ARBA00022801"/>
    </source>
</evidence>
<dbReference type="InterPro" id="IPR012340">
    <property type="entry name" value="NA-bd_OB-fold"/>
</dbReference>
<dbReference type="InterPro" id="IPR041677">
    <property type="entry name" value="DNA2/NAM7_AAA_11"/>
</dbReference>
<keyword evidence="2" id="KW-0547">Nucleotide-binding</keyword>
<comment type="caution">
    <text evidence="7">The sequence shown here is derived from an EMBL/GenBank/DDBJ whole genome shotgun (WGS) entry which is preliminary data.</text>
</comment>
<dbReference type="InterPro" id="IPR027417">
    <property type="entry name" value="P-loop_NTPase"/>
</dbReference>
<accession>A0ABP0GU51</accession>
<dbReference type="CDD" id="cd18808">
    <property type="entry name" value="SF1_C_Upf1"/>
    <property type="match status" value="1"/>
</dbReference>
<sequence>MEIAKDPNEPDTDTSAYAKHRDQIHEVFSVDELEQLLQEDAQKYKKCRMQRRSRWCGKAMVIDDEGDENVIQLPTMKSLGRAFDGDTVVVHISEERNGFQTAQVIGVLKRREDIYKKIFVCQLDEKMRMVAIGNESVSFNLKSPKSHFYTRRIHVFKRAETDGMVTLTEKEDLRSEVENFSRNQLNVGNLFSVRYMRWTHYHRNPLGYVEGLYSNDRQTQINVKYHVPREHRREINKEARRLVQAFVSSKLKIRDLTKLFVFTIDDKRAKIYDDGLSIEQCKEHKDCWKVGVHIADVASVIPQDSLVDKEAKTRCCTFSTGSPSEGKMLPQAINDSCSLTAGNYVYTVSTFFHSSKPPKDLYSVLKDDTASQDKDESCSPDFDIVLTKVQPKMNLSFENAQKYLDEENREKFSKSCVGNMTQQIYQLWKIFWGFRVMRLESAAFYQQFQESDYSNSEWYYNCMARILVEEAMITSNLLAVKFMKLHECEFYARAQSAPSDMKLLRWPHSTLSIYQTSCYKYFCKCVSVLNGEEKAPPKDKILISSKVWDDISMALRKGKLEAAVFLACCDNKQPELMHGLKKLHSILPKGVCLHSATYKAHCHLRLEAYARCSSPMRRYEDFQNQKILVRILNGLSRKPLTLRKSIGKNLAEHINEKETNHKKHDKEVDLFKLCQQFQPHYVEGFVTQVVSDRFEVSFPILGEPCMVYNSKLLSTKIENTKVETKFSWLIRYYDLDETELMPPPDFVEARTIDTRAWMNFLMVLNENKLMQQNRNNIEKALSSAINNIGKLPQRNELSEKLRTPNGIIHGKKIQLNISRSSTLHFQLFKTVRNGIWKLTPQLLHVQDNFNLCLHHRSRYGVFDFPYDKGSTLFVDDELRTYYEHWFDLVHLDGVYASVSNGNSIYLKSKLTVVCVKGQLFGVFIVSIAYCEERFLVIREDDFVCVRAPKKQSDRNCSWVAHGIITGVNKNDYDATITFMVSKIDEMGSPPKRGMVALLEIIALSISHRRMINALRSLPNTKPLIKDICLGNIDSVMQSKIIFESGVNDVINTILKSVDGLETSLNAEQVEQIKKALCQEVTLIQGPPGTGKSLMGAYLAYYYVQARLNLLKDETTKRAKVLYCGPSNKSVDVVAGYLKDFTDLRIVRVYGSLLEEKDFPIPNKPRLHSQSEDPPDPKLRSFALHHIIREDGKTSASKLKRFDQRFATEPGKVSFEEFNQYTSLLKDAKLDVLSNTDVVLCTCITAGGSPVNNVQYTHCIVDECGMCSEPECLVPLTTAAAQSECLQIALIGDHKQLEPIITCEQAARTGLKTSLFERLNKYAGKLTRQYRMDEKICSFPSKEFYSDELKTDISVKQRVNRHEPIVFRHVEGEEAEDDVKSKFNIREVDAVVKEVQELAADSAEDVMILTPYIAQCEKLRERLQVGYKNLRIGTVISSQGSEANHVILSTVRSNSALPREKNPERPWLYKNLGFVSDDHQVNVAITRAKLSLKVVGNKHLLSKHKTWRNLVAHYTEAGSVT</sequence>
<evidence type="ECO:0000256" key="1">
    <source>
        <dbReference type="ARBA" id="ARBA00007913"/>
    </source>
</evidence>
<organism evidence="7 8">
    <name type="scientific">Clavelina lepadiformis</name>
    <name type="common">Light-bulb sea squirt</name>
    <name type="synonym">Ascidia lepadiformis</name>
    <dbReference type="NCBI Taxonomy" id="159417"/>
    <lineage>
        <taxon>Eukaryota</taxon>
        <taxon>Metazoa</taxon>
        <taxon>Chordata</taxon>
        <taxon>Tunicata</taxon>
        <taxon>Ascidiacea</taxon>
        <taxon>Aplousobranchia</taxon>
        <taxon>Clavelinidae</taxon>
        <taxon>Clavelina</taxon>
    </lineage>
</organism>
<reference evidence="7 8" key="1">
    <citation type="submission" date="2024-02" db="EMBL/GenBank/DDBJ databases">
        <authorList>
            <person name="Daric V."/>
            <person name="Darras S."/>
        </authorList>
    </citation>
    <scope>NUCLEOTIDE SEQUENCE [LARGE SCALE GENOMIC DNA]</scope>
</reference>
<evidence type="ECO:0000256" key="5">
    <source>
        <dbReference type="ARBA" id="ARBA00022840"/>
    </source>
</evidence>
<keyword evidence="4" id="KW-0347">Helicase</keyword>
<dbReference type="InterPro" id="IPR050534">
    <property type="entry name" value="Coronavir_polyprotein_1ab"/>
</dbReference>
<dbReference type="SMART" id="SM00955">
    <property type="entry name" value="RNB"/>
    <property type="match status" value="1"/>
</dbReference>
<dbReference type="Pfam" id="PF00773">
    <property type="entry name" value="RNB"/>
    <property type="match status" value="1"/>
</dbReference>
<dbReference type="InterPro" id="IPR001900">
    <property type="entry name" value="RNase_II/R"/>
</dbReference>
<dbReference type="EMBL" id="CAWYQH010000141">
    <property type="protein sequence ID" value="CAK8694339.1"/>
    <property type="molecule type" value="Genomic_DNA"/>
</dbReference>
<name>A0ABP0GU51_CLALP</name>
<dbReference type="Pfam" id="PF13086">
    <property type="entry name" value="AAA_11"/>
    <property type="match status" value="1"/>
</dbReference>
<evidence type="ECO:0000313" key="8">
    <source>
        <dbReference type="Proteomes" id="UP001642483"/>
    </source>
</evidence>
<comment type="similarity">
    <text evidence="1">Belongs to the DNA2/NAM7 helicase family.</text>
</comment>
<dbReference type="InterPro" id="IPR041679">
    <property type="entry name" value="DNA2/NAM7-like_C"/>
</dbReference>